<dbReference type="OrthoDB" id="3539937at2759"/>
<dbReference type="Proteomes" id="UP000308671">
    <property type="component" value="Unassembled WGS sequence"/>
</dbReference>
<gene>
    <name evidence="1" type="ORF">BGAL_0537g00050</name>
</gene>
<evidence type="ECO:0000313" key="2">
    <source>
        <dbReference type="Proteomes" id="UP000308671"/>
    </source>
</evidence>
<dbReference type="AlphaFoldDB" id="A0A4S8QM58"/>
<name>A0A4S8QM58_9HELO</name>
<reference evidence="1 2" key="1">
    <citation type="submission" date="2017-12" db="EMBL/GenBank/DDBJ databases">
        <title>Comparative genomics of Botrytis spp.</title>
        <authorList>
            <person name="Valero-Jimenez C.A."/>
            <person name="Tapia P."/>
            <person name="Veloso J."/>
            <person name="Silva-Moreno E."/>
            <person name="Staats M."/>
            <person name="Valdes J.H."/>
            <person name="Van Kan J.A.L."/>
        </authorList>
    </citation>
    <scope>NUCLEOTIDE SEQUENCE [LARGE SCALE GENOMIC DNA]</scope>
    <source>
        <strain evidence="1 2">MUCL435</strain>
    </source>
</reference>
<proteinExistence type="predicted"/>
<evidence type="ECO:0000313" key="1">
    <source>
        <dbReference type="EMBL" id="THV45051.1"/>
    </source>
</evidence>
<comment type="caution">
    <text evidence="1">The sequence shown here is derived from an EMBL/GenBank/DDBJ whole genome shotgun (WGS) entry which is preliminary data.</text>
</comment>
<keyword evidence="2" id="KW-1185">Reference proteome</keyword>
<evidence type="ECO:0008006" key="3">
    <source>
        <dbReference type="Google" id="ProtNLM"/>
    </source>
</evidence>
<organism evidence="1 2">
    <name type="scientific">Botrytis galanthina</name>
    <dbReference type="NCBI Taxonomy" id="278940"/>
    <lineage>
        <taxon>Eukaryota</taxon>
        <taxon>Fungi</taxon>
        <taxon>Dikarya</taxon>
        <taxon>Ascomycota</taxon>
        <taxon>Pezizomycotina</taxon>
        <taxon>Leotiomycetes</taxon>
        <taxon>Helotiales</taxon>
        <taxon>Sclerotiniaceae</taxon>
        <taxon>Botrytis</taxon>
    </lineage>
</organism>
<sequence>MMDTTVSKRKRTAAEYNAQIVQFYTLTYQELRQKGTSRLSIDQLKSDLVLGEAAADKKGSSDSSTVTAKTQIQECATAELSIVESAPTEIINKILNSFLEQDFPDIFSALCFGLSSRRNWAILRNLDHTAYLKEHMDHIPSIIDFKYDKIPLFNPYWEQAESNSIDDESNRNEYTFKHVSFKCRWPRFLKKPIIVRGSLQPSQRQQLILLKEWMGPKYRPPTSLVIHYYLSCAVYGESDEESIEEEILEDRFYHFITYQEMKISTPSPFGLGDVWEAVDMSRVIY</sequence>
<dbReference type="EMBL" id="PQXL01000536">
    <property type="protein sequence ID" value="THV45051.1"/>
    <property type="molecule type" value="Genomic_DNA"/>
</dbReference>
<accession>A0A4S8QM58</accession>
<protein>
    <recommendedName>
        <fullName evidence="3">F-box domain-containing protein</fullName>
    </recommendedName>
</protein>